<comment type="similarity">
    <text evidence="2">Belongs to the class I-like SAM-binding methyltransferase superfamily. Erg6/SMT family.</text>
</comment>
<keyword evidence="3" id="KW-0472">Membrane</keyword>
<dbReference type="GO" id="GO:0005783">
    <property type="term" value="C:endoplasmic reticulum"/>
    <property type="evidence" value="ECO:0007669"/>
    <property type="project" value="TreeGrafter"/>
</dbReference>
<dbReference type="SUPFAM" id="SSF53335">
    <property type="entry name" value="S-adenosyl-L-methionine-dependent methyltransferases"/>
    <property type="match status" value="1"/>
</dbReference>
<dbReference type="AlphaFoldDB" id="A0A446BBJ5"/>
<dbReference type="CDD" id="cd02440">
    <property type="entry name" value="AdoMet_MTases"/>
    <property type="match status" value="1"/>
</dbReference>
<evidence type="ECO:0000256" key="1">
    <source>
        <dbReference type="ARBA" id="ARBA00022679"/>
    </source>
</evidence>
<protein>
    <submittedName>
        <fullName evidence="5">79c723d4-392d-4f8a-8d46-6b02c3870f4c</fullName>
    </submittedName>
</protein>
<dbReference type="PANTHER" id="PTHR44068">
    <property type="entry name" value="ZGC:194242"/>
    <property type="match status" value="1"/>
</dbReference>
<dbReference type="EMBL" id="OUUZ01000001">
    <property type="protein sequence ID" value="SPQ19886.1"/>
    <property type="molecule type" value="Genomic_DNA"/>
</dbReference>
<keyword evidence="3" id="KW-0812">Transmembrane</keyword>
<dbReference type="GO" id="GO:0003838">
    <property type="term" value="F:sterol 24-C-methyltransferase activity"/>
    <property type="evidence" value="ECO:0007669"/>
    <property type="project" value="TreeGrafter"/>
</dbReference>
<gene>
    <name evidence="5" type="ORF">TT172_LOCUS2305</name>
</gene>
<evidence type="ECO:0000313" key="6">
    <source>
        <dbReference type="Proteomes" id="UP000289323"/>
    </source>
</evidence>
<accession>A0A446BBJ5</accession>
<feature type="transmembrane region" description="Helical" evidence="3">
    <location>
        <begin position="243"/>
        <end position="261"/>
    </location>
</feature>
<evidence type="ECO:0000259" key="4">
    <source>
        <dbReference type="Pfam" id="PF08241"/>
    </source>
</evidence>
<sequence length="303" mass="34450">MATERRDSTEPLIEPNPTLTAYYDSLESRIGYRVVLGDTRHFGYYEQDTYWPFPLGRALRAMEEKMYRELDLPEGSRVVDAGCGVGHVALYMARRGLRVTAIELVDHHVAKAKRNVARAGLPPGQVTVQKMDYHHLETIPDESHEGVYTMETLVHATDPEKVLAGFFRILRPGGRLVLHEYDHTLGIEKHVSSTFVHQMQFVNKHAAMPTNARSHPGVYASMLEQAGFVDVKVEDYSVNIRPMLRLFFVMAIVPYFFIRLLGLERFFVNTVAGAGAFLYQKHWRYVAVTANKPGQRIEAAKTK</sequence>
<reference evidence="5 6" key="1">
    <citation type="submission" date="2018-04" db="EMBL/GenBank/DDBJ databases">
        <authorList>
            <person name="Huttner S."/>
            <person name="Dainat J."/>
        </authorList>
    </citation>
    <scope>NUCLEOTIDE SEQUENCE [LARGE SCALE GENOMIC DNA]</scope>
</reference>
<proteinExistence type="inferred from homology"/>
<dbReference type="Gene3D" id="3.40.50.150">
    <property type="entry name" value="Vaccinia Virus protein VP39"/>
    <property type="match status" value="1"/>
</dbReference>
<dbReference type="Proteomes" id="UP000289323">
    <property type="component" value="Unassembled WGS sequence"/>
</dbReference>
<dbReference type="Pfam" id="PF08241">
    <property type="entry name" value="Methyltransf_11"/>
    <property type="match status" value="1"/>
</dbReference>
<keyword evidence="1" id="KW-0808">Transferase</keyword>
<feature type="domain" description="Methyltransferase type 11" evidence="4">
    <location>
        <begin position="79"/>
        <end position="178"/>
    </location>
</feature>
<dbReference type="InterPro" id="IPR029063">
    <property type="entry name" value="SAM-dependent_MTases_sf"/>
</dbReference>
<name>A0A446BBJ5_9PEZI</name>
<organism evidence="5 6">
    <name type="scientific">Thermothielavioides terrestris</name>
    <dbReference type="NCBI Taxonomy" id="2587410"/>
    <lineage>
        <taxon>Eukaryota</taxon>
        <taxon>Fungi</taxon>
        <taxon>Dikarya</taxon>
        <taxon>Ascomycota</taxon>
        <taxon>Pezizomycotina</taxon>
        <taxon>Sordariomycetes</taxon>
        <taxon>Sordariomycetidae</taxon>
        <taxon>Sordariales</taxon>
        <taxon>Chaetomiaceae</taxon>
        <taxon>Thermothielavioides</taxon>
    </lineage>
</organism>
<evidence type="ECO:0000256" key="3">
    <source>
        <dbReference type="SAM" id="Phobius"/>
    </source>
</evidence>
<dbReference type="PANTHER" id="PTHR44068:SF1">
    <property type="entry name" value="HYPOTHETICAL LOC100005854"/>
    <property type="match status" value="1"/>
</dbReference>
<evidence type="ECO:0000313" key="5">
    <source>
        <dbReference type="EMBL" id="SPQ19886.1"/>
    </source>
</evidence>
<dbReference type="GO" id="GO:0006696">
    <property type="term" value="P:ergosterol biosynthetic process"/>
    <property type="evidence" value="ECO:0007669"/>
    <property type="project" value="TreeGrafter"/>
</dbReference>
<dbReference type="InterPro" id="IPR050447">
    <property type="entry name" value="Erg6_SMT_methyltransf"/>
</dbReference>
<keyword evidence="3" id="KW-1133">Transmembrane helix</keyword>
<dbReference type="InterPro" id="IPR013216">
    <property type="entry name" value="Methyltransf_11"/>
</dbReference>
<evidence type="ECO:0000256" key="2">
    <source>
        <dbReference type="ARBA" id="ARBA00038188"/>
    </source>
</evidence>